<evidence type="ECO:0000256" key="1">
    <source>
        <dbReference type="ARBA" id="ARBA00008061"/>
    </source>
</evidence>
<keyword evidence="2" id="KW-0378">Hydrolase</keyword>
<organism evidence="7 8">
    <name type="scientific">Natrinema salifodinae</name>
    <dbReference type="NCBI Taxonomy" id="1202768"/>
    <lineage>
        <taxon>Archaea</taxon>
        <taxon>Methanobacteriati</taxon>
        <taxon>Methanobacteriota</taxon>
        <taxon>Stenosarchaea group</taxon>
        <taxon>Halobacteria</taxon>
        <taxon>Halobacteriales</taxon>
        <taxon>Natrialbaceae</taxon>
        <taxon>Natrinema</taxon>
    </lineage>
</organism>
<dbReference type="GO" id="GO:0004556">
    <property type="term" value="F:alpha-amylase activity"/>
    <property type="evidence" value="ECO:0007669"/>
    <property type="project" value="InterPro"/>
</dbReference>
<dbReference type="PANTHER" id="PTHR43447">
    <property type="entry name" value="ALPHA-AMYLASE"/>
    <property type="match status" value="1"/>
</dbReference>
<dbReference type="PRINTS" id="PR00110">
    <property type="entry name" value="ALPHAAMYLASE"/>
</dbReference>
<dbReference type="AlphaFoldDB" id="A0A1I0MF50"/>
<evidence type="ECO:0000256" key="5">
    <source>
        <dbReference type="SAM" id="MobiDB-lite"/>
    </source>
</evidence>
<dbReference type="EMBL" id="FOIS01000001">
    <property type="protein sequence ID" value="SEV86554.1"/>
    <property type="molecule type" value="Genomic_DNA"/>
</dbReference>
<evidence type="ECO:0000313" key="8">
    <source>
        <dbReference type="Proteomes" id="UP000183275"/>
    </source>
</evidence>
<dbReference type="RefSeq" id="WP_081985478.1">
    <property type="nucleotide sequence ID" value="NZ_FOIS01000001.1"/>
</dbReference>
<dbReference type="InterPro" id="IPR006046">
    <property type="entry name" value="Alpha_amylase"/>
</dbReference>
<evidence type="ECO:0000259" key="6">
    <source>
        <dbReference type="SMART" id="SM00642"/>
    </source>
</evidence>
<keyword evidence="4" id="KW-0326">Glycosidase</keyword>
<evidence type="ECO:0000256" key="2">
    <source>
        <dbReference type="ARBA" id="ARBA00022801"/>
    </source>
</evidence>
<dbReference type="STRING" id="1202768.SAMN05216285_0848"/>
<gene>
    <name evidence="7" type="ORF">SAMN05216285_0848</name>
</gene>
<evidence type="ECO:0000256" key="4">
    <source>
        <dbReference type="ARBA" id="ARBA00023295"/>
    </source>
</evidence>
<sequence>MSENDNHKFSDRTDEPNRTISRRTVVRGAAVAGLSLAGAGAASTATAAAGERVFFQYFHETWPTITNDLSRVADRGYDGIWIQAPQESELTWDDRDGRNDPPLGYQPVDFRSFDSEFGTEDDLRGLIDTAHDHGLEVYVDCVMNHMAADRGYDFPQFGEEHFHTHVGSIDDWDDEHQVEHGNLLGLKDLAQLETHGHDDTAPYVREQLSDYMEKIASFGADGYRYDAVKHVEAEFWERYANPWADELGMNRVGEVFDGGVDYVQTYIDTGMDTFDYPLYWTLDEVFDHGDMSRLEGAGVVAQDPWHAWPFVQNHDEGAPSQYHLAHAHVLTIEGTPMVYNLYPDEILDDDAITNMVWVKSNLAGGETHWRHTDSALAIYERENNLLVGLNNDTDEWRGEQVSTTWRNETLNDYSGTADDVEVDGDGRVEVWVPPESWVFYAPP</sequence>
<dbReference type="PROSITE" id="PS51318">
    <property type="entry name" value="TAT"/>
    <property type="match status" value="1"/>
</dbReference>
<dbReference type="Pfam" id="PF09154">
    <property type="entry name" value="Alpha-amy_C_pro"/>
    <property type="match status" value="1"/>
</dbReference>
<dbReference type="InterPro" id="IPR013780">
    <property type="entry name" value="Glyco_hydro_b"/>
</dbReference>
<dbReference type="GO" id="GO:0043169">
    <property type="term" value="F:cation binding"/>
    <property type="evidence" value="ECO:0007669"/>
    <property type="project" value="InterPro"/>
</dbReference>
<dbReference type="SMART" id="SM00642">
    <property type="entry name" value="Aamy"/>
    <property type="match status" value="1"/>
</dbReference>
<dbReference type="InterPro" id="IPR006311">
    <property type="entry name" value="TAT_signal"/>
</dbReference>
<dbReference type="OrthoDB" id="18347at2157"/>
<evidence type="ECO:0000313" key="7">
    <source>
        <dbReference type="EMBL" id="SEV86554.1"/>
    </source>
</evidence>
<comment type="similarity">
    <text evidence="1">Belongs to the glycosyl hydrolase 13 family.</text>
</comment>
<accession>A0A1I0MF50</accession>
<dbReference type="eggNOG" id="arCOG02954">
    <property type="taxonomic scope" value="Archaea"/>
</dbReference>
<dbReference type="GO" id="GO:0005975">
    <property type="term" value="P:carbohydrate metabolic process"/>
    <property type="evidence" value="ECO:0007669"/>
    <property type="project" value="InterPro"/>
</dbReference>
<dbReference type="InterPro" id="IPR015237">
    <property type="entry name" value="Alpha-amylase_C_pro"/>
</dbReference>
<keyword evidence="3" id="KW-0119">Carbohydrate metabolism</keyword>
<dbReference type="Proteomes" id="UP000183275">
    <property type="component" value="Unassembled WGS sequence"/>
</dbReference>
<feature type="compositionally biased region" description="Basic and acidic residues" evidence="5">
    <location>
        <begin position="1"/>
        <end position="17"/>
    </location>
</feature>
<dbReference type="InterPro" id="IPR006047">
    <property type="entry name" value="GH13_cat_dom"/>
</dbReference>
<dbReference type="Gene3D" id="3.20.20.80">
    <property type="entry name" value="Glycosidases"/>
    <property type="match status" value="1"/>
</dbReference>
<dbReference type="Gene3D" id="2.60.40.1180">
    <property type="entry name" value="Golgi alpha-mannosidase II"/>
    <property type="match status" value="1"/>
</dbReference>
<keyword evidence="8" id="KW-1185">Reference proteome</keyword>
<dbReference type="Pfam" id="PF00128">
    <property type="entry name" value="Alpha-amylase"/>
    <property type="match status" value="1"/>
</dbReference>
<protein>
    <submittedName>
        <fullName evidence="7">Alpha-amylase</fullName>
    </submittedName>
</protein>
<name>A0A1I0MF50_9EURY</name>
<reference evidence="8" key="1">
    <citation type="submission" date="2016-10" db="EMBL/GenBank/DDBJ databases">
        <authorList>
            <person name="Varghese N."/>
        </authorList>
    </citation>
    <scope>NUCLEOTIDE SEQUENCE [LARGE SCALE GENOMIC DNA]</scope>
    <source>
        <strain evidence="8">CGMCC 1.12284</strain>
    </source>
</reference>
<dbReference type="SUPFAM" id="SSF51445">
    <property type="entry name" value="(Trans)glycosidases"/>
    <property type="match status" value="1"/>
</dbReference>
<dbReference type="InterPro" id="IPR017853">
    <property type="entry name" value="GH"/>
</dbReference>
<evidence type="ECO:0000256" key="3">
    <source>
        <dbReference type="ARBA" id="ARBA00023277"/>
    </source>
</evidence>
<proteinExistence type="inferred from homology"/>
<feature type="domain" description="Glycosyl hydrolase family 13 catalytic" evidence="6">
    <location>
        <begin position="52"/>
        <end position="370"/>
    </location>
</feature>
<feature type="region of interest" description="Disordered" evidence="5">
    <location>
        <begin position="1"/>
        <end position="21"/>
    </location>
</feature>